<reference evidence="1 2" key="1">
    <citation type="submission" date="2020-02" db="EMBL/GenBank/DDBJ databases">
        <title>Broccoli isolated Pseudomonas sp.</title>
        <authorList>
            <person name="Fujikawa T."/>
            <person name="Sawada H."/>
        </authorList>
    </citation>
    <scope>NUCLEOTIDE SEQUENCE [LARGE SCALE GENOMIC DNA]</scope>
    <source>
        <strain evidence="1 2">JCM 32154</strain>
    </source>
</reference>
<evidence type="ECO:0000313" key="2">
    <source>
        <dbReference type="Proteomes" id="UP000471751"/>
    </source>
</evidence>
<name>A0A6I5RMN2_9PSED</name>
<dbReference type="RefSeq" id="WP_163932418.1">
    <property type="nucleotide sequence ID" value="NZ_BMQU01000023.1"/>
</dbReference>
<gene>
    <name evidence="1" type="ORF">G3O07_03140</name>
</gene>
<dbReference type="InterPro" id="IPR019701">
    <property type="entry name" value="Phage_P22_NinX"/>
</dbReference>
<dbReference type="Pfam" id="PF10765">
    <property type="entry name" value="Phage_P22_NinX"/>
    <property type="match status" value="1"/>
</dbReference>
<protein>
    <submittedName>
        <fullName evidence="1">DUF2591 domain-containing protein</fullName>
    </submittedName>
</protein>
<keyword evidence="2" id="KW-1185">Reference proteome</keyword>
<sequence length="132" mass="14082">MTDLIEVKTADLTGAALDWMVAQVEAVPVAIAALHYGTDWRVYKPDFGGKYSPSTDWAVGGPLIEKHHIQTSFNGKGFRTASGEYWCAYVCSDAGKEQLPSGGGGTPLIAACRAIVAAKFVDIAKVPRELLP</sequence>
<accession>A0A6I5RMN2</accession>
<proteinExistence type="predicted"/>
<dbReference type="Proteomes" id="UP000471751">
    <property type="component" value="Unassembled WGS sequence"/>
</dbReference>
<organism evidence="1 2">
    <name type="scientific">Pseudomonas laurentiana</name>
    <dbReference type="NCBI Taxonomy" id="2364649"/>
    <lineage>
        <taxon>Bacteria</taxon>
        <taxon>Pseudomonadati</taxon>
        <taxon>Pseudomonadota</taxon>
        <taxon>Gammaproteobacteria</taxon>
        <taxon>Pseudomonadales</taxon>
        <taxon>Pseudomonadaceae</taxon>
        <taxon>Pseudomonas</taxon>
    </lineage>
</organism>
<comment type="caution">
    <text evidence="1">The sequence shown here is derived from an EMBL/GenBank/DDBJ whole genome shotgun (WGS) entry which is preliminary data.</text>
</comment>
<dbReference type="EMBL" id="JAAHBT010000029">
    <property type="protein sequence ID" value="NES08945.1"/>
    <property type="molecule type" value="Genomic_DNA"/>
</dbReference>
<dbReference type="AlphaFoldDB" id="A0A6I5RMN2"/>
<evidence type="ECO:0000313" key="1">
    <source>
        <dbReference type="EMBL" id="NES08945.1"/>
    </source>
</evidence>